<organism evidence="1 2">
    <name type="scientific">Candidatus Limousia pullorum</name>
    <dbReference type="NCBI Taxonomy" id="2840860"/>
    <lineage>
        <taxon>Bacteria</taxon>
        <taxon>Bacillati</taxon>
        <taxon>Bacillota</taxon>
        <taxon>Clostridia</taxon>
        <taxon>Eubacteriales</taxon>
        <taxon>Oscillospiraceae</taxon>
        <taxon>Oscillospiraceae incertae sedis</taxon>
        <taxon>Candidatus Limousia</taxon>
    </lineage>
</organism>
<evidence type="ECO:0000313" key="1">
    <source>
        <dbReference type="EMBL" id="HIU50317.1"/>
    </source>
</evidence>
<proteinExistence type="predicted"/>
<comment type="caution">
    <text evidence="1">The sequence shown here is derived from an EMBL/GenBank/DDBJ whole genome shotgun (WGS) entry which is preliminary data.</text>
</comment>
<accession>A0A9D1S8E1</accession>
<dbReference type="EMBL" id="DVNG01000068">
    <property type="protein sequence ID" value="HIU50317.1"/>
    <property type="molecule type" value="Genomic_DNA"/>
</dbReference>
<gene>
    <name evidence="1" type="ORF">IAD22_04825</name>
</gene>
<dbReference type="AlphaFoldDB" id="A0A9D1S8E1"/>
<name>A0A9D1S8E1_9FIRM</name>
<sequence length="240" mass="28001">MLENIKKMFKKEETVEQKIAREIKEEHKKLEKRSKPRIARQEKIMDCRAVLEECYNFFQNTIIIENARTADLESSGLFDNDHRDRVREAAIGMLISKQAIIKLERINTDGELNSTINQMGMALRQIQRLDDSTNAISYSTRKILNKWYPYPLEENEADKELNEKLAVPSDIRDRIDDEFISALIDGVSFDECLKRSVGKKKESKIKNDYDMKMDMINQAFADDDSSDLDEAMKNKYSNPF</sequence>
<protein>
    <submittedName>
        <fullName evidence="1">Uncharacterized protein</fullName>
    </submittedName>
</protein>
<dbReference type="Proteomes" id="UP000824118">
    <property type="component" value="Unassembled WGS sequence"/>
</dbReference>
<reference evidence="1" key="1">
    <citation type="submission" date="2020-10" db="EMBL/GenBank/DDBJ databases">
        <authorList>
            <person name="Gilroy R."/>
        </authorList>
    </citation>
    <scope>NUCLEOTIDE SEQUENCE</scope>
    <source>
        <strain evidence="1">ChiGjej1B1-1684</strain>
    </source>
</reference>
<reference evidence="1" key="2">
    <citation type="journal article" date="2021" name="PeerJ">
        <title>Extensive microbial diversity within the chicken gut microbiome revealed by metagenomics and culture.</title>
        <authorList>
            <person name="Gilroy R."/>
            <person name="Ravi A."/>
            <person name="Getino M."/>
            <person name="Pursley I."/>
            <person name="Horton D.L."/>
            <person name="Alikhan N.F."/>
            <person name="Baker D."/>
            <person name="Gharbi K."/>
            <person name="Hall N."/>
            <person name="Watson M."/>
            <person name="Adriaenssens E.M."/>
            <person name="Foster-Nyarko E."/>
            <person name="Jarju S."/>
            <person name="Secka A."/>
            <person name="Antonio M."/>
            <person name="Oren A."/>
            <person name="Chaudhuri R.R."/>
            <person name="La Ragione R."/>
            <person name="Hildebrand F."/>
            <person name="Pallen M.J."/>
        </authorList>
    </citation>
    <scope>NUCLEOTIDE SEQUENCE</scope>
    <source>
        <strain evidence="1">ChiGjej1B1-1684</strain>
    </source>
</reference>
<evidence type="ECO:0000313" key="2">
    <source>
        <dbReference type="Proteomes" id="UP000824118"/>
    </source>
</evidence>